<comment type="function">
    <text evidence="7">Involved in peptide bond synthesis. Stimulates efficient translation and peptide-bond synthesis on native or reconstituted 70S ribosomes in vitro. Probably functions indirectly by altering the affinity of the ribosome for aminoacyl-tRNA, thus increasing their reactivity as acceptors for peptidyl transferase.</text>
</comment>
<dbReference type="Gene3D" id="2.30.30.30">
    <property type="match status" value="1"/>
</dbReference>
<keyword evidence="6 7" id="KW-0648">Protein biosynthesis</keyword>
<dbReference type="NCBIfam" id="TIGR00038">
    <property type="entry name" value="efp"/>
    <property type="match status" value="1"/>
</dbReference>
<dbReference type="InterPro" id="IPR012340">
    <property type="entry name" value="NA-bd_OB-fold"/>
</dbReference>
<gene>
    <name evidence="7 12" type="primary">efp</name>
    <name evidence="12" type="ORF">GWC95_05025</name>
</gene>
<dbReference type="PANTHER" id="PTHR30053:SF12">
    <property type="entry name" value="ELONGATION FACTOR P (EF-P) FAMILY PROTEIN"/>
    <property type="match status" value="1"/>
</dbReference>
<dbReference type="CDD" id="cd05794">
    <property type="entry name" value="S1_EF-P_repeat_2"/>
    <property type="match status" value="1"/>
</dbReference>
<dbReference type="InterPro" id="IPR020599">
    <property type="entry name" value="Transl_elong_fac_P/YeiP"/>
</dbReference>
<keyword evidence="4 7" id="KW-0963">Cytoplasm</keyword>
<dbReference type="Proteomes" id="UP000753802">
    <property type="component" value="Unassembled WGS sequence"/>
</dbReference>
<name>A0ABW9ZQ78_9BACT</name>
<dbReference type="SUPFAM" id="SSF50249">
    <property type="entry name" value="Nucleic acid-binding proteins"/>
    <property type="match status" value="2"/>
</dbReference>
<feature type="domain" description="Elongation factor P C-terminal" evidence="10">
    <location>
        <begin position="130"/>
        <end position="185"/>
    </location>
</feature>
<dbReference type="GO" id="GO:0003746">
    <property type="term" value="F:translation elongation factor activity"/>
    <property type="evidence" value="ECO:0007669"/>
    <property type="project" value="UniProtKB-KW"/>
</dbReference>
<dbReference type="InterPro" id="IPR001059">
    <property type="entry name" value="Transl_elong_P/YeiP_cen"/>
</dbReference>
<dbReference type="Pfam" id="PF08207">
    <property type="entry name" value="EFP_N"/>
    <property type="match status" value="1"/>
</dbReference>
<dbReference type="PIRSF" id="PIRSF005901">
    <property type="entry name" value="EF-P"/>
    <property type="match status" value="1"/>
</dbReference>
<evidence type="ECO:0000256" key="2">
    <source>
        <dbReference type="ARBA" id="ARBA00004815"/>
    </source>
</evidence>
<dbReference type="InterPro" id="IPR011768">
    <property type="entry name" value="Transl_elongation_fac_P"/>
</dbReference>
<dbReference type="SUPFAM" id="SSF50104">
    <property type="entry name" value="Translation proteins SH3-like domain"/>
    <property type="match status" value="1"/>
</dbReference>
<dbReference type="InterPro" id="IPR015365">
    <property type="entry name" value="Elong-fact-P_C"/>
</dbReference>
<evidence type="ECO:0000256" key="6">
    <source>
        <dbReference type="ARBA" id="ARBA00022917"/>
    </source>
</evidence>
<dbReference type="NCBIfam" id="NF001810">
    <property type="entry name" value="PRK00529.1"/>
    <property type="match status" value="1"/>
</dbReference>
<comment type="caution">
    <text evidence="12">The sequence shown here is derived from an EMBL/GenBank/DDBJ whole genome shotgun (WGS) entry which is preliminary data.</text>
</comment>
<reference evidence="12 13" key="1">
    <citation type="submission" date="2020-01" db="EMBL/GenBank/DDBJ databases">
        <title>Genome analysis.</title>
        <authorList>
            <person name="Wu S."/>
            <person name="Wang G."/>
        </authorList>
    </citation>
    <scope>NUCLEOTIDE SEQUENCE [LARGE SCALE GENOMIC DNA]</scope>
    <source>
        <strain evidence="12 13">SYL130</strain>
    </source>
</reference>
<evidence type="ECO:0000256" key="7">
    <source>
        <dbReference type="HAMAP-Rule" id="MF_00141"/>
    </source>
</evidence>
<dbReference type="EMBL" id="JAACJS010000006">
    <property type="protein sequence ID" value="NCI49276.1"/>
    <property type="molecule type" value="Genomic_DNA"/>
</dbReference>
<dbReference type="InterPro" id="IPR008991">
    <property type="entry name" value="Translation_prot_SH3-like_sf"/>
</dbReference>
<comment type="similarity">
    <text evidence="3 7 9">Belongs to the elongation factor P family.</text>
</comment>
<evidence type="ECO:0000256" key="9">
    <source>
        <dbReference type="RuleBase" id="RU004389"/>
    </source>
</evidence>
<evidence type="ECO:0000259" key="10">
    <source>
        <dbReference type="SMART" id="SM00841"/>
    </source>
</evidence>
<comment type="pathway">
    <text evidence="2 7">Protein biosynthesis; polypeptide chain elongation.</text>
</comment>
<evidence type="ECO:0000256" key="8">
    <source>
        <dbReference type="NCBIfam" id="TIGR00038"/>
    </source>
</evidence>
<accession>A0ABW9ZQ78</accession>
<evidence type="ECO:0000313" key="12">
    <source>
        <dbReference type="EMBL" id="NCI49276.1"/>
    </source>
</evidence>
<dbReference type="Pfam" id="PF09285">
    <property type="entry name" value="Elong-fact-P_C"/>
    <property type="match status" value="1"/>
</dbReference>
<evidence type="ECO:0000256" key="4">
    <source>
        <dbReference type="ARBA" id="ARBA00022490"/>
    </source>
</evidence>
<evidence type="ECO:0000259" key="11">
    <source>
        <dbReference type="SMART" id="SM01185"/>
    </source>
</evidence>
<evidence type="ECO:0000256" key="3">
    <source>
        <dbReference type="ARBA" id="ARBA00009479"/>
    </source>
</evidence>
<dbReference type="Gene3D" id="2.40.50.140">
    <property type="entry name" value="Nucleic acid-binding proteins"/>
    <property type="match status" value="2"/>
</dbReference>
<dbReference type="InterPro" id="IPR013852">
    <property type="entry name" value="Transl_elong_P/YeiP_CS"/>
</dbReference>
<feature type="domain" description="Translation elongation factor P/YeiP central" evidence="11">
    <location>
        <begin position="67"/>
        <end position="122"/>
    </location>
</feature>
<evidence type="ECO:0000256" key="5">
    <source>
        <dbReference type="ARBA" id="ARBA00022768"/>
    </source>
</evidence>
<comment type="subcellular location">
    <subcellularLocation>
        <location evidence="1 7">Cytoplasm</location>
    </subcellularLocation>
</comment>
<keyword evidence="13" id="KW-1185">Reference proteome</keyword>
<sequence>MATTSDISRGLILKLDGSLYSVVEFGENKTARAAAKVWAKLKGVDNKRSIEKTWNSGENIFPVRVEKKAFQFLYKDDTGYNLMNNETFEQIALGEEMIDSPQFLMDGSEVLVYINTETDQPIGAELPEKIVLRITYCEPGLRGDTATRALKAATVETGATVMVPLFVEADELIRINTKDGSYVERVKEEKH</sequence>
<dbReference type="PANTHER" id="PTHR30053">
    <property type="entry name" value="ELONGATION FACTOR P"/>
    <property type="match status" value="1"/>
</dbReference>
<dbReference type="CDD" id="cd04470">
    <property type="entry name" value="S1_EF-P_repeat_1"/>
    <property type="match status" value="1"/>
</dbReference>
<dbReference type="Pfam" id="PF01132">
    <property type="entry name" value="EFP"/>
    <property type="match status" value="1"/>
</dbReference>
<keyword evidence="5 7" id="KW-0251">Elongation factor</keyword>
<proteinExistence type="inferred from homology"/>
<dbReference type="SMART" id="SM00841">
    <property type="entry name" value="Elong-fact-P_C"/>
    <property type="match status" value="1"/>
</dbReference>
<dbReference type="RefSeq" id="WP_161817606.1">
    <property type="nucleotide sequence ID" value="NZ_JAACJS010000006.1"/>
</dbReference>
<dbReference type="InterPro" id="IPR014722">
    <property type="entry name" value="Rib_uL2_dom2"/>
</dbReference>
<dbReference type="SMART" id="SM01185">
    <property type="entry name" value="EFP"/>
    <property type="match status" value="1"/>
</dbReference>
<evidence type="ECO:0000313" key="13">
    <source>
        <dbReference type="Proteomes" id="UP000753802"/>
    </source>
</evidence>
<dbReference type="PROSITE" id="PS01275">
    <property type="entry name" value="EFP"/>
    <property type="match status" value="1"/>
</dbReference>
<organism evidence="12 13">
    <name type="scientific">Sediminibacterium roseum</name>
    <dbReference type="NCBI Taxonomy" id="1978412"/>
    <lineage>
        <taxon>Bacteria</taxon>
        <taxon>Pseudomonadati</taxon>
        <taxon>Bacteroidota</taxon>
        <taxon>Chitinophagia</taxon>
        <taxon>Chitinophagales</taxon>
        <taxon>Chitinophagaceae</taxon>
        <taxon>Sediminibacterium</taxon>
    </lineage>
</organism>
<protein>
    <recommendedName>
        <fullName evidence="7 8">Elongation factor P</fullName>
        <shortName evidence="7">EF-P</shortName>
    </recommendedName>
</protein>
<dbReference type="InterPro" id="IPR013185">
    <property type="entry name" value="Transl_elong_KOW-like"/>
</dbReference>
<evidence type="ECO:0000256" key="1">
    <source>
        <dbReference type="ARBA" id="ARBA00004496"/>
    </source>
</evidence>
<dbReference type="HAMAP" id="MF_00141">
    <property type="entry name" value="EF_P"/>
    <property type="match status" value="1"/>
</dbReference>